<dbReference type="AlphaFoldDB" id="A0A4R4FF28"/>
<organism evidence="1 2">
    <name type="scientific">Extibacter muris</name>
    <dbReference type="NCBI Taxonomy" id="1796622"/>
    <lineage>
        <taxon>Bacteria</taxon>
        <taxon>Bacillati</taxon>
        <taxon>Bacillota</taxon>
        <taxon>Clostridia</taxon>
        <taxon>Lachnospirales</taxon>
        <taxon>Lachnospiraceae</taxon>
        <taxon>Extibacter</taxon>
    </lineage>
</organism>
<sequence>MFRRLFRGNQFLKKMNTLMELYSRSHNAAATYKQLLELAPLIRTKGEEALYDLNRAALLYDMKHYRESADIVLEIKPLNPEFDARCASLKTKIMNAWQGGDDY</sequence>
<accession>A0A4R4FF28</accession>
<dbReference type="RefSeq" id="WP_132276219.1">
    <property type="nucleotide sequence ID" value="NZ_JAOBST010000016.1"/>
</dbReference>
<keyword evidence="2" id="KW-1185">Reference proteome</keyword>
<evidence type="ECO:0000313" key="2">
    <source>
        <dbReference type="Proteomes" id="UP000295710"/>
    </source>
</evidence>
<evidence type="ECO:0000313" key="1">
    <source>
        <dbReference type="EMBL" id="TDA22272.1"/>
    </source>
</evidence>
<comment type="caution">
    <text evidence="1">The sequence shown here is derived from an EMBL/GenBank/DDBJ whole genome shotgun (WGS) entry which is preliminary data.</text>
</comment>
<name>A0A4R4FF28_9FIRM</name>
<dbReference type="Proteomes" id="UP000295710">
    <property type="component" value="Unassembled WGS sequence"/>
</dbReference>
<dbReference type="EMBL" id="SMMX01000004">
    <property type="protein sequence ID" value="TDA22272.1"/>
    <property type="molecule type" value="Genomic_DNA"/>
</dbReference>
<evidence type="ECO:0008006" key="3">
    <source>
        <dbReference type="Google" id="ProtNLM"/>
    </source>
</evidence>
<gene>
    <name evidence="1" type="ORF">E1963_05765</name>
</gene>
<protein>
    <recommendedName>
        <fullName evidence="3">Tetratricopeptide repeat protein</fullName>
    </recommendedName>
</protein>
<proteinExistence type="predicted"/>
<reference evidence="1 2" key="1">
    <citation type="journal article" date="2016" name="Nat. Microbiol.">
        <title>The Mouse Intestinal Bacterial Collection (miBC) provides host-specific insight into cultured diversity and functional potential of the gut microbiota.</title>
        <authorList>
            <person name="Lagkouvardos I."/>
            <person name="Pukall R."/>
            <person name="Abt B."/>
            <person name="Foesel B.U."/>
            <person name="Meier-Kolthoff J.P."/>
            <person name="Kumar N."/>
            <person name="Bresciani A."/>
            <person name="Martinez I."/>
            <person name="Just S."/>
            <person name="Ziegler C."/>
            <person name="Brugiroux S."/>
            <person name="Garzetti D."/>
            <person name="Wenning M."/>
            <person name="Bui T.P."/>
            <person name="Wang J."/>
            <person name="Hugenholtz F."/>
            <person name="Plugge C.M."/>
            <person name="Peterson D.A."/>
            <person name="Hornef M.W."/>
            <person name="Baines J.F."/>
            <person name="Smidt H."/>
            <person name="Walter J."/>
            <person name="Kristiansen K."/>
            <person name="Nielsen H.B."/>
            <person name="Haller D."/>
            <person name="Overmann J."/>
            <person name="Stecher B."/>
            <person name="Clavel T."/>
        </authorList>
    </citation>
    <scope>NUCLEOTIDE SEQUENCE [LARGE SCALE GENOMIC DNA]</scope>
    <source>
        <strain evidence="1 2">DSM 28560</strain>
    </source>
</reference>